<organism evidence="2 3">
    <name type="scientific">Cimex lectularius</name>
    <name type="common">Bed bug</name>
    <name type="synonym">Acanthia lectularia</name>
    <dbReference type="NCBI Taxonomy" id="79782"/>
    <lineage>
        <taxon>Eukaryota</taxon>
        <taxon>Metazoa</taxon>
        <taxon>Ecdysozoa</taxon>
        <taxon>Arthropoda</taxon>
        <taxon>Hexapoda</taxon>
        <taxon>Insecta</taxon>
        <taxon>Pterygota</taxon>
        <taxon>Neoptera</taxon>
        <taxon>Paraneoptera</taxon>
        <taxon>Hemiptera</taxon>
        <taxon>Heteroptera</taxon>
        <taxon>Panheteroptera</taxon>
        <taxon>Cimicomorpha</taxon>
        <taxon>Cimicidae</taxon>
        <taxon>Cimex</taxon>
    </lineage>
</organism>
<feature type="domain" description="Chitin-binding type-4" evidence="1">
    <location>
        <begin position="27"/>
        <end position="218"/>
    </location>
</feature>
<dbReference type="RefSeq" id="XP_014240666.1">
    <property type="nucleotide sequence ID" value="XM_014385180.2"/>
</dbReference>
<keyword evidence="3" id="KW-1185">Reference proteome</keyword>
<evidence type="ECO:0000259" key="1">
    <source>
        <dbReference type="Pfam" id="PF03067"/>
    </source>
</evidence>
<dbReference type="OMA" id="WGTCSNG"/>
<evidence type="ECO:0000313" key="3">
    <source>
        <dbReference type="Proteomes" id="UP000494040"/>
    </source>
</evidence>
<dbReference type="Proteomes" id="UP000494040">
    <property type="component" value="Unassembled WGS sequence"/>
</dbReference>
<proteinExistence type="predicted"/>
<accession>A0A8I6R837</accession>
<protein>
    <recommendedName>
        <fullName evidence="1">Chitin-binding type-4 domain-containing protein</fullName>
    </recommendedName>
</protein>
<dbReference type="GeneID" id="106661644"/>
<reference evidence="2" key="1">
    <citation type="submission" date="2022-01" db="UniProtKB">
        <authorList>
            <consortium name="EnsemblMetazoa"/>
        </authorList>
    </citation>
    <scope>IDENTIFICATION</scope>
</reference>
<evidence type="ECO:0000313" key="2">
    <source>
        <dbReference type="EnsemblMetazoa" id="XP_014240666.1"/>
    </source>
</evidence>
<sequence>MIPHWLQYIAVLWASSQIFQETGVHGHGRLMDPPARNSMWRFGFPTPVNYNDNELYCGGYAVQWEQNQGKCGICGDAYSISDPRPHEAGGQFAKGIIGRRYSSGQEIDVEVELTANHWGRFEMFLCPNNNPNYEATQECFDRYPLYISGTRDVRFLIPGEAKKKAVFRYKVRLPPYVTCTQCVLQWTYYTGNMWGICDNGTEAVGCGKPETFRNCADISIVTSTSGLPPSFIELQNPFLLYFRDFRSQNLITPLVIRAQVCIPRGRYKYLPGMSEWCQTNCLKYPPHCPAELCHCPQECDAIGELKGRSGADVYCQDQCIIYPSKCPENRCRCY</sequence>
<name>A0A8I6R837_CIMLE</name>
<dbReference type="KEGG" id="clec:106661644"/>
<dbReference type="AlphaFoldDB" id="A0A8I6R837"/>
<dbReference type="OrthoDB" id="64893at2759"/>
<dbReference type="EnsemblMetazoa" id="XM_014385180.2">
    <property type="protein sequence ID" value="XP_014240666.1"/>
    <property type="gene ID" value="LOC106661644"/>
</dbReference>
<dbReference type="InterPro" id="IPR004302">
    <property type="entry name" value="Cellulose/chitin-bd_N"/>
</dbReference>
<dbReference type="Pfam" id="PF03067">
    <property type="entry name" value="LPMO_10"/>
    <property type="match status" value="1"/>
</dbReference>